<dbReference type="PROSITE" id="PS50865">
    <property type="entry name" value="ZF_MYND_2"/>
    <property type="match status" value="1"/>
</dbReference>
<gene>
    <name evidence="6" type="ORF">FB45DRAFT_262510</name>
</gene>
<dbReference type="Pfam" id="PF01753">
    <property type="entry name" value="zf-MYND"/>
    <property type="match status" value="1"/>
</dbReference>
<protein>
    <recommendedName>
        <fullName evidence="5">MYND-type domain-containing protein</fullName>
    </recommendedName>
</protein>
<keyword evidence="2 4" id="KW-0863">Zinc-finger</keyword>
<keyword evidence="7" id="KW-1185">Reference proteome</keyword>
<dbReference type="AlphaFoldDB" id="A0AAD7B8Q2"/>
<keyword evidence="1" id="KW-0479">Metal-binding</keyword>
<keyword evidence="3" id="KW-0862">Zinc</keyword>
<evidence type="ECO:0000313" key="6">
    <source>
        <dbReference type="EMBL" id="KAJ7614134.1"/>
    </source>
</evidence>
<accession>A0AAD7B8Q2</accession>
<dbReference type="Proteomes" id="UP001221142">
    <property type="component" value="Unassembled WGS sequence"/>
</dbReference>
<evidence type="ECO:0000256" key="1">
    <source>
        <dbReference type="ARBA" id="ARBA00022723"/>
    </source>
</evidence>
<dbReference type="EMBL" id="JARKIF010000027">
    <property type="protein sequence ID" value="KAJ7614134.1"/>
    <property type="molecule type" value="Genomic_DNA"/>
</dbReference>
<evidence type="ECO:0000313" key="7">
    <source>
        <dbReference type="Proteomes" id="UP001221142"/>
    </source>
</evidence>
<evidence type="ECO:0000259" key="5">
    <source>
        <dbReference type="PROSITE" id="PS50865"/>
    </source>
</evidence>
<evidence type="ECO:0000256" key="2">
    <source>
        <dbReference type="ARBA" id="ARBA00022771"/>
    </source>
</evidence>
<evidence type="ECO:0000256" key="3">
    <source>
        <dbReference type="ARBA" id="ARBA00022833"/>
    </source>
</evidence>
<reference evidence="6" key="1">
    <citation type="submission" date="2023-03" db="EMBL/GenBank/DDBJ databases">
        <title>Massive genome expansion in bonnet fungi (Mycena s.s.) driven by repeated elements and novel gene families across ecological guilds.</title>
        <authorList>
            <consortium name="Lawrence Berkeley National Laboratory"/>
            <person name="Harder C.B."/>
            <person name="Miyauchi S."/>
            <person name="Viragh M."/>
            <person name="Kuo A."/>
            <person name="Thoen E."/>
            <person name="Andreopoulos B."/>
            <person name="Lu D."/>
            <person name="Skrede I."/>
            <person name="Drula E."/>
            <person name="Henrissat B."/>
            <person name="Morin E."/>
            <person name="Kohler A."/>
            <person name="Barry K."/>
            <person name="LaButti K."/>
            <person name="Morin E."/>
            <person name="Salamov A."/>
            <person name="Lipzen A."/>
            <person name="Mereny Z."/>
            <person name="Hegedus B."/>
            <person name="Baldrian P."/>
            <person name="Stursova M."/>
            <person name="Weitz H."/>
            <person name="Taylor A."/>
            <person name="Grigoriev I.V."/>
            <person name="Nagy L.G."/>
            <person name="Martin F."/>
            <person name="Kauserud H."/>
        </authorList>
    </citation>
    <scope>NUCLEOTIDE SEQUENCE</scope>
    <source>
        <strain evidence="6">9284</strain>
    </source>
</reference>
<dbReference type="InterPro" id="IPR002893">
    <property type="entry name" value="Znf_MYND"/>
</dbReference>
<name>A0AAD7B8Q2_9AGAR</name>
<sequence length="252" mass="28831">MVFIDDADQFPEEFPEGCADEAKSWPLGPLSLALYNHSDCARELVAAVLLLCDRQEPEVGWVINHFLMLLRRMLITSPTRLWLRDLLESGLLRALILMTLQCDPRLKPHVGYFLIVLLPASLVYFRTVVAYRNALKDVQDLLSGDALKQTPWYREGICRWEEFLTLADERLEVLTAHQSSSFEAQKACDNSECGSIGESSSLRRCSGCRAFYYCSVQCQRNDWELGHRNACRTHDRLLLCRSFGNFPGFFPT</sequence>
<feature type="domain" description="MYND-type" evidence="5">
    <location>
        <begin position="190"/>
        <end position="231"/>
    </location>
</feature>
<proteinExistence type="predicted"/>
<dbReference type="SUPFAM" id="SSF144232">
    <property type="entry name" value="HIT/MYND zinc finger-like"/>
    <property type="match status" value="1"/>
</dbReference>
<dbReference type="GO" id="GO:0008270">
    <property type="term" value="F:zinc ion binding"/>
    <property type="evidence" value="ECO:0007669"/>
    <property type="project" value="UniProtKB-KW"/>
</dbReference>
<comment type="caution">
    <text evidence="6">The sequence shown here is derived from an EMBL/GenBank/DDBJ whole genome shotgun (WGS) entry which is preliminary data.</text>
</comment>
<evidence type="ECO:0000256" key="4">
    <source>
        <dbReference type="PROSITE-ProRule" id="PRU00134"/>
    </source>
</evidence>
<dbReference type="Gene3D" id="6.10.140.2220">
    <property type="match status" value="1"/>
</dbReference>
<organism evidence="6 7">
    <name type="scientific">Roridomyces roridus</name>
    <dbReference type="NCBI Taxonomy" id="1738132"/>
    <lineage>
        <taxon>Eukaryota</taxon>
        <taxon>Fungi</taxon>
        <taxon>Dikarya</taxon>
        <taxon>Basidiomycota</taxon>
        <taxon>Agaricomycotina</taxon>
        <taxon>Agaricomycetes</taxon>
        <taxon>Agaricomycetidae</taxon>
        <taxon>Agaricales</taxon>
        <taxon>Marasmiineae</taxon>
        <taxon>Mycenaceae</taxon>
        <taxon>Roridomyces</taxon>
    </lineage>
</organism>